<evidence type="ECO:0000313" key="1">
    <source>
        <dbReference type="EMBL" id="CCA14761.1"/>
    </source>
</evidence>
<sequence>MMPVEYTTFRRLSLSSTVLDGHHDKACPGSCYFTFPLFRYQMLKYDVRVAKLSSFFESIP</sequence>
<organism evidence="1">
    <name type="scientific">Albugo laibachii Nc14</name>
    <dbReference type="NCBI Taxonomy" id="890382"/>
    <lineage>
        <taxon>Eukaryota</taxon>
        <taxon>Sar</taxon>
        <taxon>Stramenopiles</taxon>
        <taxon>Oomycota</taxon>
        <taxon>Peronosporomycetes</taxon>
        <taxon>Albuginales</taxon>
        <taxon>Albuginaceae</taxon>
        <taxon>Albugo</taxon>
    </lineage>
</organism>
<dbReference type="EMBL" id="FR824051">
    <property type="protein sequence ID" value="CCA14761.1"/>
    <property type="molecule type" value="Genomic_DNA"/>
</dbReference>
<protein>
    <submittedName>
        <fullName evidence="1">AlNc14C6G816 protein</fullName>
    </submittedName>
</protein>
<dbReference type="HOGENOM" id="CLU_2946429_0_0_1"/>
<reference evidence="1" key="2">
    <citation type="submission" date="2011-02" db="EMBL/GenBank/DDBJ databases">
        <authorList>
            <person name="MacLean D."/>
        </authorList>
    </citation>
    <scope>NUCLEOTIDE SEQUENCE</scope>
</reference>
<dbReference type="AlphaFoldDB" id="F0W137"/>
<reference evidence="1" key="1">
    <citation type="journal article" date="2011" name="PLoS Biol.">
        <title>Gene gain and loss during evolution of obligate parasitism in the white rust pathogen of Arabidopsis thaliana.</title>
        <authorList>
            <person name="Kemen E."/>
            <person name="Gardiner A."/>
            <person name="Schultz-Larsen T."/>
            <person name="Kemen A.C."/>
            <person name="Balmuth A.L."/>
            <person name="Robert-Seilaniantz A."/>
            <person name="Bailey K."/>
            <person name="Holub E."/>
            <person name="Studholme D.J."/>
            <person name="Maclean D."/>
            <person name="Jones J.D."/>
        </authorList>
    </citation>
    <scope>NUCLEOTIDE SEQUENCE</scope>
</reference>
<accession>F0W137</accession>
<name>F0W137_9STRA</name>
<proteinExistence type="predicted"/>
<gene>
    <name evidence="1" type="primary">AlNc14C6G816</name>
    <name evidence="1" type="ORF">ALNC14_009040</name>
</gene>